<dbReference type="InterPro" id="IPR018484">
    <property type="entry name" value="FGGY_N"/>
</dbReference>
<name>A0A1E3H7X2_9HYPH</name>
<evidence type="ECO:0000259" key="4">
    <source>
        <dbReference type="Pfam" id="PF00370"/>
    </source>
</evidence>
<dbReference type="InterPro" id="IPR043129">
    <property type="entry name" value="ATPase_NBD"/>
</dbReference>
<sequence>MYIGIDIGTSSVKSVLIDDAQTIIASASVALEVSRPHPGWSEQEGDAWVTATYASLDELARSHPAEMAKVKGIGLSGQMHGATLLGADDRPLRPAILWNDVRSAAECAQIEVRCPNSREIAGNIAMPGFTAPKLAWVKAHEPEIFARTRKVLLPKDYVRLHLTGEYASDMSDAAGTLWLDVAGRKWSDDLLPRRT</sequence>
<dbReference type="EMBL" id="MCRJ01000012">
    <property type="protein sequence ID" value="ODN71876.1"/>
    <property type="molecule type" value="Genomic_DNA"/>
</dbReference>
<dbReference type="SUPFAM" id="SSF53067">
    <property type="entry name" value="Actin-like ATPase domain"/>
    <property type="match status" value="1"/>
</dbReference>
<keyword evidence="6" id="KW-1185">Reference proteome</keyword>
<comment type="similarity">
    <text evidence="1">Belongs to the FGGY kinase family.</text>
</comment>
<evidence type="ECO:0000256" key="2">
    <source>
        <dbReference type="ARBA" id="ARBA00022679"/>
    </source>
</evidence>
<feature type="domain" description="Carbohydrate kinase FGGY N-terminal" evidence="4">
    <location>
        <begin position="1"/>
        <end position="191"/>
    </location>
</feature>
<evidence type="ECO:0000313" key="6">
    <source>
        <dbReference type="Proteomes" id="UP000094622"/>
    </source>
</evidence>
<keyword evidence="3 5" id="KW-0418">Kinase</keyword>
<dbReference type="Pfam" id="PF00370">
    <property type="entry name" value="FGGY_N"/>
    <property type="match status" value="1"/>
</dbReference>
<dbReference type="PANTHER" id="PTHR43095:SF6">
    <property type="entry name" value="XYLULOSE KINASE"/>
    <property type="match status" value="1"/>
</dbReference>
<dbReference type="GO" id="GO:0004856">
    <property type="term" value="F:D-xylulokinase activity"/>
    <property type="evidence" value="ECO:0007669"/>
    <property type="project" value="UniProtKB-EC"/>
</dbReference>
<evidence type="ECO:0000256" key="1">
    <source>
        <dbReference type="ARBA" id="ARBA00009156"/>
    </source>
</evidence>
<dbReference type="InterPro" id="IPR050406">
    <property type="entry name" value="FGGY_Carb_Kinase"/>
</dbReference>
<comment type="caution">
    <text evidence="5">The sequence shown here is derived from an EMBL/GenBank/DDBJ whole genome shotgun (WGS) entry which is preliminary data.</text>
</comment>
<evidence type="ECO:0000256" key="3">
    <source>
        <dbReference type="ARBA" id="ARBA00022777"/>
    </source>
</evidence>
<dbReference type="AlphaFoldDB" id="A0A1E3H7X2"/>
<gene>
    <name evidence="5" type="primary">xylB_2</name>
    <name evidence="5" type="ORF">A6302_00808</name>
</gene>
<dbReference type="Proteomes" id="UP000094622">
    <property type="component" value="Unassembled WGS sequence"/>
</dbReference>
<reference evidence="5 6" key="1">
    <citation type="submission" date="2016-07" db="EMBL/GenBank/DDBJ databases">
        <title>Draft Genome Sequence of Methylobrevis pamukkalensis PK2.</title>
        <authorList>
            <person name="Vasilenko O.V."/>
            <person name="Doronina N.V."/>
            <person name="Shmareva M.N."/>
            <person name="Tarlachkov S.V."/>
            <person name="Mustakhimov I."/>
            <person name="Trotsenko Y.A."/>
        </authorList>
    </citation>
    <scope>NUCLEOTIDE SEQUENCE [LARGE SCALE GENOMIC DNA]</scope>
    <source>
        <strain evidence="5 6">PK2</strain>
    </source>
</reference>
<organism evidence="5 6">
    <name type="scientific">Methylobrevis pamukkalensis</name>
    <dbReference type="NCBI Taxonomy" id="1439726"/>
    <lineage>
        <taxon>Bacteria</taxon>
        <taxon>Pseudomonadati</taxon>
        <taxon>Pseudomonadota</taxon>
        <taxon>Alphaproteobacteria</taxon>
        <taxon>Hyphomicrobiales</taxon>
        <taxon>Pleomorphomonadaceae</taxon>
        <taxon>Methylobrevis</taxon>
    </lineage>
</organism>
<dbReference type="PATRIC" id="fig|1439726.3.peg.847"/>
<dbReference type="EC" id="2.7.1.17" evidence="5"/>
<proteinExistence type="inferred from homology"/>
<keyword evidence="2 5" id="KW-0808">Transferase</keyword>
<accession>A0A1E3H7X2</accession>
<evidence type="ECO:0000313" key="5">
    <source>
        <dbReference type="EMBL" id="ODN71876.1"/>
    </source>
</evidence>
<dbReference type="PANTHER" id="PTHR43095">
    <property type="entry name" value="SUGAR KINASE"/>
    <property type="match status" value="1"/>
</dbReference>
<protein>
    <submittedName>
        <fullName evidence="5">Xylulose kinase</fullName>
        <ecNumber evidence="5">2.7.1.17</ecNumber>
    </submittedName>
</protein>
<dbReference type="Gene3D" id="3.30.420.40">
    <property type="match status" value="1"/>
</dbReference>